<reference evidence="1 2" key="3">
    <citation type="submission" date="2019-11" db="EMBL/GenBank/DDBJ databases">
        <title>A de novo genome assembly of a pear dwarfing rootstock.</title>
        <authorList>
            <person name="Wang F."/>
            <person name="Wang J."/>
            <person name="Li S."/>
            <person name="Zhang Y."/>
            <person name="Fang M."/>
            <person name="Ma L."/>
            <person name="Zhao Y."/>
            <person name="Jiang S."/>
        </authorList>
    </citation>
    <scope>NUCLEOTIDE SEQUENCE [LARGE SCALE GENOMIC DNA]</scope>
    <source>
        <strain evidence="1">S2</strain>
        <tissue evidence="1">Leaf</tissue>
    </source>
</reference>
<organism evidence="1 2">
    <name type="scientific">Pyrus ussuriensis x Pyrus communis</name>
    <dbReference type="NCBI Taxonomy" id="2448454"/>
    <lineage>
        <taxon>Eukaryota</taxon>
        <taxon>Viridiplantae</taxon>
        <taxon>Streptophyta</taxon>
        <taxon>Embryophyta</taxon>
        <taxon>Tracheophyta</taxon>
        <taxon>Spermatophyta</taxon>
        <taxon>Magnoliopsida</taxon>
        <taxon>eudicotyledons</taxon>
        <taxon>Gunneridae</taxon>
        <taxon>Pentapetalae</taxon>
        <taxon>rosids</taxon>
        <taxon>fabids</taxon>
        <taxon>Rosales</taxon>
        <taxon>Rosaceae</taxon>
        <taxon>Amygdaloideae</taxon>
        <taxon>Maleae</taxon>
        <taxon>Pyrus</taxon>
    </lineage>
</organism>
<name>A0A5N5I7X7_9ROSA</name>
<dbReference type="AlphaFoldDB" id="A0A5N5I7X7"/>
<dbReference type="EMBL" id="SMOL01000004">
    <property type="protein sequence ID" value="KAB2636276.1"/>
    <property type="molecule type" value="Genomic_DNA"/>
</dbReference>
<comment type="caution">
    <text evidence="1">The sequence shown here is derived from an EMBL/GenBank/DDBJ whole genome shotgun (WGS) entry which is preliminary data.</text>
</comment>
<protein>
    <submittedName>
        <fullName evidence="1">Uncharacterized protein</fullName>
    </submittedName>
</protein>
<gene>
    <name evidence="1" type="ORF">D8674_026810</name>
</gene>
<reference evidence="1 2" key="1">
    <citation type="submission" date="2019-09" db="EMBL/GenBank/DDBJ databases">
        <authorList>
            <person name="Ou C."/>
        </authorList>
    </citation>
    <scope>NUCLEOTIDE SEQUENCE [LARGE SCALE GENOMIC DNA]</scope>
    <source>
        <strain evidence="1">S2</strain>
        <tissue evidence="1">Leaf</tissue>
    </source>
</reference>
<evidence type="ECO:0000313" key="2">
    <source>
        <dbReference type="Proteomes" id="UP000327157"/>
    </source>
</evidence>
<reference evidence="2" key="2">
    <citation type="submission" date="2019-10" db="EMBL/GenBank/DDBJ databases">
        <title>A de novo genome assembly of a pear dwarfing rootstock.</title>
        <authorList>
            <person name="Wang F."/>
            <person name="Wang J."/>
            <person name="Li S."/>
            <person name="Zhang Y."/>
            <person name="Fang M."/>
            <person name="Ma L."/>
            <person name="Zhao Y."/>
            <person name="Jiang S."/>
        </authorList>
    </citation>
    <scope>NUCLEOTIDE SEQUENCE [LARGE SCALE GENOMIC DNA]</scope>
</reference>
<proteinExistence type="predicted"/>
<keyword evidence="2" id="KW-1185">Reference proteome</keyword>
<dbReference type="Proteomes" id="UP000327157">
    <property type="component" value="Chromosome 5"/>
</dbReference>
<evidence type="ECO:0000313" key="1">
    <source>
        <dbReference type="EMBL" id="KAB2636276.1"/>
    </source>
</evidence>
<sequence length="78" mass="8978">MEKRALPFASTDFSSSLSNLCHRCSTKLASALSNRYDFFHFLLFLGKFRARKFSFCLLLLSPSYQIRFCLYGNMDCSG</sequence>
<accession>A0A5N5I7X7</accession>